<gene>
    <name evidence="3" type="ORF">KCU98_g6891</name>
</gene>
<feature type="non-terminal residue" evidence="3">
    <location>
        <position position="1"/>
    </location>
</feature>
<sequence length="180" mass="20739">LHQQRQQQHRRGRQTALRSLAAFVHLWCCAGRWALGARRPTGWSPERPLDVRATDGNPWTDDYDFEEDAANLLQEVLKVDKHSHLRPTKIVNPNYFVEKTPSKFKPKDAIVFELWTLQNDILFEDSGARIFCSKCKKVFWKKDKHAALHDKEGPWDNQEKGGTKAVKAAAETTGQHQPRT</sequence>
<dbReference type="GO" id="GO:0005509">
    <property type="term" value="F:calcium ion binding"/>
    <property type="evidence" value="ECO:0007669"/>
    <property type="project" value="InterPro"/>
</dbReference>
<dbReference type="GO" id="GO:0006457">
    <property type="term" value="P:protein folding"/>
    <property type="evidence" value="ECO:0007669"/>
    <property type="project" value="InterPro"/>
</dbReference>
<dbReference type="AlphaFoldDB" id="A0A9P8FSE9"/>
<accession>A0A9P8FSE9</accession>
<dbReference type="Proteomes" id="UP000729357">
    <property type="component" value="Unassembled WGS sequence"/>
</dbReference>
<dbReference type="GO" id="GO:0005783">
    <property type="term" value="C:endoplasmic reticulum"/>
    <property type="evidence" value="ECO:0007669"/>
    <property type="project" value="InterPro"/>
</dbReference>
<name>A0A9P8FSE9_AURME</name>
<dbReference type="GO" id="GO:0051082">
    <property type="term" value="F:unfolded protein binding"/>
    <property type="evidence" value="ECO:0007669"/>
    <property type="project" value="InterPro"/>
</dbReference>
<keyword evidence="1" id="KW-0256">Endoplasmic reticulum</keyword>
<feature type="compositionally biased region" description="Basic and acidic residues" evidence="2">
    <location>
        <begin position="149"/>
        <end position="162"/>
    </location>
</feature>
<protein>
    <recommendedName>
        <fullName evidence="5">C2H2-type domain-containing protein</fullName>
    </recommendedName>
</protein>
<evidence type="ECO:0008006" key="5">
    <source>
        <dbReference type="Google" id="ProtNLM"/>
    </source>
</evidence>
<reference evidence="3" key="2">
    <citation type="submission" date="2021-08" db="EMBL/GenBank/DDBJ databases">
        <authorList>
            <person name="Gostincar C."/>
            <person name="Sun X."/>
            <person name="Song Z."/>
            <person name="Gunde-Cimerman N."/>
        </authorList>
    </citation>
    <scope>NUCLEOTIDE SEQUENCE</scope>
    <source>
        <strain evidence="3">EXF-9298</strain>
    </source>
</reference>
<feature type="region of interest" description="Disordered" evidence="2">
    <location>
        <begin position="149"/>
        <end position="180"/>
    </location>
</feature>
<feature type="chain" id="PRO_5040535260" description="C2H2-type domain-containing protein" evidence="1">
    <location>
        <begin position="37"/>
        <end position="180"/>
    </location>
</feature>
<feature type="non-terminal residue" evidence="3">
    <location>
        <position position="180"/>
    </location>
</feature>
<evidence type="ECO:0000256" key="1">
    <source>
        <dbReference type="RuleBase" id="RU362126"/>
    </source>
</evidence>
<evidence type="ECO:0000313" key="3">
    <source>
        <dbReference type="EMBL" id="KAG9982283.1"/>
    </source>
</evidence>
<comment type="similarity">
    <text evidence="1">Belongs to the calreticulin family.</text>
</comment>
<dbReference type="InterPro" id="IPR001580">
    <property type="entry name" value="Calret/calnex"/>
</dbReference>
<dbReference type="Pfam" id="PF00262">
    <property type="entry name" value="Calreticulin"/>
    <property type="match status" value="1"/>
</dbReference>
<proteinExistence type="inferred from homology"/>
<reference evidence="3" key="1">
    <citation type="journal article" date="2021" name="J Fungi (Basel)">
        <title>Virulence traits and population genomics of the black yeast Aureobasidium melanogenum.</title>
        <authorList>
            <person name="Cernosa A."/>
            <person name="Sun X."/>
            <person name="Gostincar C."/>
            <person name="Fang C."/>
            <person name="Gunde-Cimerman N."/>
            <person name="Song Z."/>
        </authorList>
    </citation>
    <scope>NUCLEOTIDE SEQUENCE</scope>
    <source>
        <strain evidence="3">EXF-9298</strain>
    </source>
</reference>
<organism evidence="3 4">
    <name type="scientific">Aureobasidium melanogenum</name>
    <name type="common">Aureobasidium pullulans var. melanogenum</name>
    <dbReference type="NCBI Taxonomy" id="46634"/>
    <lineage>
        <taxon>Eukaryota</taxon>
        <taxon>Fungi</taxon>
        <taxon>Dikarya</taxon>
        <taxon>Ascomycota</taxon>
        <taxon>Pezizomycotina</taxon>
        <taxon>Dothideomycetes</taxon>
        <taxon>Dothideomycetidae</taxon>
        <taxon>Dothideales</taxon>
        <taxon>Saccotheciaceae</taxon>
        <taxon>Aureobasidium</taxon>
    </lineage>
</organism>
<keyword evidence="4" id="KW-1185">Reference proteome</keyword>
<dbReference type="EMBL" id="JAHFXS010000735">
    <property type="protein sequence ID" value="KAG9982283.1"/>
    <property type="molecule type" value="Genomic_DNA"/>
</dbReference>
<evidence type="ECO:0000313" key="4">
    <source>
        <dbReference type="Proteomes" id="UP000729357"/>
    </source>
</evidence>
<evidence type="ECO:0000256" key="2">
    <source>
        <dbReference type="SAM" id="MobiDB-lite"/>
    </source>
</evidence>
<keyword evidence="1" id="KW-0732">Signal</keyword>
<keyword evidence="1" id="KW-0143">Chaperone</keyword>
<comment type="caution">
    <text evidence="3">The sequence shown here is derived from an EMBL/GenBank/DDBJ whole genome shotgun (WGS) entry which is preliminary data.</text>
</comment>
<feature type="signal peptide" evidence="1">
    <location>
        <begin position="1"/>
        <end position="36"/>
    </location>
</feature>